<evidence type="ECO:0000256" key="2">
    <source>
        <dbReference type="PROSITE-ProRule" id="PRU00708"/>
    </source>
</evidence>
<evidence type="ECO:0008006" key="5">
    <source>
        <dbReference type="Google" id="ProtNLM"/>
    </source>
</evidence>
<dbReference type="InterPro" id="IPR046960">
    <property type="entry name" value="PPR_At4g14850-like_plant"/>
</dbReference>
<dbReference type="Gene3D" id="1.25.40.10">
    <property type="entry name" value="Tetratricopeptide repeat domain"/>
    <property type="match status" value="1"/>
</dbReference>
<dbReference type="NCBIfam" id="TIGR00756">
    <property type="entry name" value="PPR"/>
    <property type="match status" value="1"/>
</dbReference>
<dbReference type="STRING" id="22663.A0A2I0H214"/>
<evidence type="ECO:0000313" key="4">
    <source>
        <dbReference type="Proteomes" id="UP000233551"/>
    </source>
</evidence>
<gene>
    <name evidence="3" type="ORF">CRG98_049971</name>
</gene>
<dbReference type="Pfam" id="PF01535">
    <property type="entry name" value="PPR"/>
    <property type="match status" value="2"/>
</dbReference>
<accession>A0A2I0H214</accession>
<organism evidence="3 4">
    <name type="scientific">Punica granatum</name>
    <name type="common">Pomegranate</name>
    <dbReference type="NCBI Taxonomy" id="22663"/>
    <lineage>
        <taxon>Eukaryota</taxon>
        <taxon>Viridiplantae</taxon>
        <taxon>Streptophyta</taxon>
        <taxon>Embryophyta</taxon>
        <taxon>Tracheophyta</taxon>
        <taxon>Spermatophyta</taxon>
        <taxon>Magnoliopsida</taxon>
        <taxon>eudicotyledons</taxon>
        <taxon>Gunneridae</taxon>
        <taxon>Pentapetalae</taxon>
        <taxon>rosids</taxon>
        <taxon>malvids</taxon>
        <taxon>Myrtales</taxon>
        <taxon>Lythraceae</taxon>
        <taxon>Punica</taxon>
    </lineage>
</organism>
<dbReference type="Proteomes" id="UP000233551">
    <property type="component" value="Unassembled WGS sequence"/>
</dbReference>
<sequence>MTDARRVFDEMEVKDVLVWTTLVSGYARSGYINRASEIFHEMPVKNPISWIAMIAGYMRNGLSNIALKLFSRMTALWILLDQFTFSRCLCAYARFDDLKRGKQIHAHLIRTNFRANTIVVGSLVDMYSKCGNLGYAQLIFYRVNDKKEVPGRFRFQDSTEYGLVPKFWNL</sequence>
<dbReference type="EMBL" id="PGOL01043977">
    <property type="protein sequence ID" value="PKH89213.1"/>
    <property type="molecule type" value="Genomic_DNA"/>
</dbReference>
<proteinExistence type="predicted"/>
<dbReference type="InterPro" id="IPR011990">
    <property type="entry name" value="TPR-like_helical_dom_sf"/>
</dbReference>
<keyword evidence="4" id="KW-1185">Reference proteome</keyword>
<dbReference type="GO" id="GO:0009451">
    <property type="term" value="P:RNA modification"/>
    <property type="evidence" value="ECO:0007669"/>
    <property type="project" value="InterPro"/>
</dbReference>
<evidence type="ECO:0000313" key="3">
    <source>
        <dbReference type="EMBL" id="PKH89213.1"/>
    </source>
</evidence>
<dbReference type="AlphaFoldDB" id="A0A2I0H214"/>
<name>A0A2I0H214_PUNGR</name>
<dbReference type="GO" id="GO:0003723">
    <property type="term" value="F:RNA binding"/>
    <property type="evidence" value="ECO:0007669"/>
    <property type="project" value="InterPro"/>
</dbReference>
<dbReference type="PANTHER" id="PTHR47926:SF465">
    <property type="entry name" value="PENTATRICOPEPTIDE REPEAT (PPR-LIKE) SUPERFAMILY PROTEIN"/>
    <property type="match status" value="1"/>
</dbReference>
<evidence type="ECO:0000256" key="1">
    <source>
        <dbReference type="ARBA" id="ARBA00022737"/>
    </source>
</evidence>
<dbReference type="InterPro" id="IPR002885">
    <property type="entry name" value="PPR_rpt"/>
</dbReference>
<dbReference type="PROSITE" id="PS51375">
    <property type="entry name" value="PPR"/>
    <property type="match status" value="1"/>
</dbReference>
<comment type="caution">
    <text evidence="3">The sequence shown here is derived from an EMBL/GenBank/DDBJ whole genome shotgun (WGS) entry which is preliminary data.</text>
</comment>
<protein>
    <recommendedName>
        <fullName evidence="5">Pentatricopeptide repeat-containing protein</fullName>
    </recommendedName>
</protein>
<keyword evidence="1" id="KW-0677">Repeat</keyword>
<reference evidence="3 4" key="1">
    <citation type="submission" date="2017-11" db="EMBL/GenBank/DDBJ databases">
        <title>De-novo sequencing of pomegranate (Punica granatum L.) genome.</title>
        <authorList>
            <person name="Akparov Z."/>
            <person name="Amiraslanov A."/>
            <person name="Hajiyeva S."/>
            <person name="Abbasov M."/>
            <person name="Kaur K."/>
            <person name="Hamwieh A."/>
            <person name="Solovyev V."/>
            <person name="Salamov A."/>
            <person name="Braich B."/>
            <person name="Kosarev P."/>
            <person name="Mahmoud A."/>
            <person name="Hajiyev E."/>
            <person name="Babayeva S."/>
            <person name="Izzatullayeva V."/>
            <person name="Mammadov A."/>
            <person name="Mammadov A."/>
            <person name="Sharifova S."/>
            <person name="Ojaghi J."/>
            <person name="Eynullazada K."/>
            <person name="Bayramov B."/>
            <person name="Abdulazimova A."/>
            <person name="Shahmuradov I."/>
        </authorList>
    </citation>
    <scope>NUCLEOTIDE SEQUENCE [LARGE SCALE GENOMIC DNA]</scope>
    <source>
        <strain evidence="4">cv. AG2017</strain>
        <tissue evidence="3">Leaf</tissue>
    </source>
</reference>
<feature type="repeat" description="PPR" evidence="2">
    <location>
        <begin position="15"/>
        <end position="49"/>
    </location>
</feature>
<dbReference type="PANTHER" id="PTHR47926">
    <property type="entry name" value="PENTATRICOPEPTIDE REPEAT-CONTAINING PROTEIN"/>
    <property type="match status" value="1"/>
</dbReference>